<accession>A0A7Z0J286</accession>
<comment type="caution">
    <text evidence="9">The sequence shown here is derived from an EMBL/GenBank/DDBJ whole genome shotgun (WGS) entry which is preliminary data.</text>
</comment>
<dbReference type="PANTHER" id="PTHR42709:SF6">
    <property type="entry name" value="UNDECAPRENYL PHOSPHATE TRANSPORTER A"/>
    <property type="match status" value="1"/>
</dbReference>
<keyword evidence="6 7" id="KW-0472">Membrane</keyword>
<protein>
    <submittedName>
        <fullName evidence="9">Membrane protein DedA with SNARE-associated domain</fullName>
    </submittedName>
</protein>
<dbReference type="AlphaFoldDB" id="A0A7Z0J286"/>
<evidence type="ECO:0000256" key="6">
    <source>
        <dbReference type="ARBA" id="ARBA00023136"/>
    </source>
</evidence>
<feature type="transmembrane region" description="Helical" evidence="7">
    <location>
        <begin position="72"/>
        <end position="98"/>
    </location>
</feature>
<gene>
    <name evidence="9" type="ORF">HNR11_000305</name>
</gene>
<evidence type="ECO:0000313" key="9">
    <source>
        <dbReference type="EMBL" id="NYJ15771.1"/>
    </source>
</evidence>
<dbReference type="GO" id="GO:0005886">
    <property type="term" value="C:plasma membrane"/>
    <property type="evidence" value="ECO:0007669"/>
    <property type="project" value="UniProtKB-SubCell"/>
</dbReference>
<reference evidence="9 10" key="1">
    <citation type="submission" date="2020-07" db="EMBL/GenBank/DDBJ databases">
        <title>Sequencing the genomes of 1000 actinobacteria strains.</title>
        <authorList>
            <person name="Klenk H.-P."/>
        </authorList>
    </citation>
    <scope>NUCLEOTIDE SEQUENCE [LARGE SCALE GENOMIC DNA]</scope>
    <source>
        <strain evidence="9 10">DSM 15664</strain>
    </source>
</reference>
<comment type="similarity">
    <text evidence="2">Belongs to the DedA family.</text>
</comment>
<evidence type="ECO:0000256" key="1">
    <source>
        <dbReference type="ARBA" id="ARBA00004651"/>
    </source>
</evidence>
<feature type="transmembrane region" description="Helical" evidence="7">
    <location>
        <begin position="191"/>
        <end position="212"/>
    </location>
</feature>
<evidence type="ECO:0000256" key="5">
    <source>
        <dbReference type="ARBA" id="ARBA00022989"/>
    </source>
</evidence>
<evidence type="ECO:0000256" key="7">
    <source>
        <dbReference type="SAM" id="Phobius"/>
    </source>
</evidence>
<evidence type="ECO:0000256" key="4">
    <source>
        <dbReference type="ARBA" id="ARBA00022692"/>
    </source>
</evidence>
<evidence type="ECO:0000259" key="8">
    <source>
        <dbReference type="Pfam" id="PF09335"/>
    </source>
</evidence>
<keyword evidence="10" id="KW-1185">Reference proteome</keyword>
<dbReference type="Pfam" id="PF09335">
    <property type="entry name" value="VTT_dom"/>
    <property type="match status" value="1"/>
</dbReference>
<evidence type="ECO:0000313" key="10">
    <source>
        <dbReference type="Proteomes" id="UP000560069"/>
    </source>
</evidence>
<evidence type="ECO:0000256" key="3">
    <source>
        <dbReference type="ARBA" id="ARBA00022475"/>
    </source>
</evidence>
<dbReference type="RefSeq" id="WP_179440807.1">
    <property type="nucleotide sequence ID" value="NZ_BAAALK010000001.1"/>
</dbReference>
<sequence length="223" mass="24366">MRFNLEATGLTPTPGASEYQGFIGWVLSLMERFGEPGVGLAIFLENFIPPIPSEAILPGAGFLAYAGLMSPWAAWLWANLGSLLGAVLWYAVGAALGADRTRGIMGRLPLLKVQDFDKAERWFHRWGPWAVLLGRCVPIVRSFISIPAGITRMRWSTFLLFTLIGSAIWNGIWIGLGFALGPSIEPVLAEFSGVLSNIVLVLAVLAVVIFLVQRLWGVLRRTS</sequence>
<proteinExistence type="inferred from homology"/>
<keyword evidence="5 7" id="KW-1133">Transmembrane helix</keyword>
<feature type="transmembrane region" description="Helical" evidence="7">
    <location>
        <begin position="158"/>
        <end position="179"/>
    </location>
</feature>
<dbReference type="InterPro" id="IPR051311">
    <property type="entry name" value="DedA_domain"/>
</dbReference>
<organism evidence="9 10">
    <name type="scientific">Nesterenkonia sandarakina</name>
    <dbReference type="NCBI Taxonomy" id="272918"/>
    <lineage>
        <taxon>Bacteria</taxon>
        <taxon>Bacillati</taxon>
        <taxon>Actinomycetota</taxon>
        <taxon>Actinomycetes</taxon>
        <taxon>Micrococcales</taxon>
        <taxon>Micrococcaceae</taxon>
        <taxon>Nesterenkonia</taxon>
    </lineage>
</organism>
<dbReference type="InterPro" id="IPR032816">
    <property type="entry name" value="VTT_dom"/>
</dbReference>
<keyword evidence="4 7" id="KW-0812">Transmembrane</keyword>
<dbReference type="Proteomes" id="UP000560069">
    <property type="component" value="Unassembled WGS sequence"/>
</dbReference>
<comment type="subcellular location">
    <subcellularLocation>
        <location evidence="1">Cell membrane</location>
        <topology evidence="1">Multi-pass membrane protein</topology>
    </subcellularLocation>
</comment>
<evidence type="ECO:0000256" key="2">
    <source>
        <dbReference type="ARBA" id="ARBA00010792"/>
    </source>
</evidence>
<feature type="domain" description="VTT" evidence="8">
    <location>
        <begin position="57"/>
        <end position="177"/>
    </location>
</feature>
<dbReference type="PANTHER" id="PTHR42709">
    <property type="entry name" value="ALKALINE PHOSPHATASE LIKE PROTEIN"/>
    <property type="match status" value="1"/>
</dbReference>
<dbReference type="EMBL" id="JACCFQ010000001">
    <property type="protein sequence ID" value="NYJ15771.1"/>
    <property type="molecule type" value="Genomic_DNA"/>
</dbReference>
<name>A0A7Z0J286_9MICC</name>
<keyword evidence="3" id="KW-1003">Cell membrane</keyword>